<evidence type="ECO:0000313" key="2">
    <source>
        <dbReference type="Proteomes" id="UP000559626"/>
    </source>
</evidence>
<organism evidence="1 2">
    <name type="scientific">Hymenobacter polaris</name>
    <dbReference type="NCBI Taxonomy" id="2682546"/>
    <lineage>
        <taxon>Bacteria</taxon>
        <taxon>Pseudomonadati</taxon>
        <taxon>Bacteroidota</taxon>
        <taxon>Cytophagia</taxon>
        <taxon>Cytophagales</taxon>
        <taxon>Hymenobacteraceae</taxon>
        <taxon>Hymenobacter</taxon>
    </lineage>
</organism>
<dbReference type="EMBL" id="JABBGH010000001">
    <property type="protein sequence ID" value="NML64940.1"/>
    <property type="molecule type" value="Genomic_DNA"/>
</dbReference>
<dbReference type="AlphaFoldDB" id="A0A7Y0AD83"/>
<reference evidence="1 2" key="1">
    <citation type="submission" date="2020-04" db="EMBL/GenBank/DDBJ databases">
        <title>Hymenobacter polaris sp. nov., isolated from Arctic soil.</title>
        <authorList>
            <person name="Dahal R.H."/>
        </authorList>
    </citation>
    <scope>NUCLEOTIDE SEQUENCE [LARGE SCALE GENOMIC DNA]</scope>
    <source>
        <strain evidence="1 2">RP-2-7</strain>
    </source>
</reference>
<dbReference type="RefSeq" id="WP_169530205.1">
    <property type="nucleotide sequence ID" value="NZ_JABBGH010000001.1"/>
</dbReference>
<dbReference type="Proteomes" id="UP000559626">
    <property type="component" value="Unassembled WGS sequence"/>
</dbReference>
<gene>
    <name evidence="1" type="ORF">HHL22_06950</name>
</gene>
<evidence type="ECO:0000313" key="1">
    <source>
        <dbReference type="EMBL" id="NML64940.1"/>
    </source>
</evidence>
<dbReference type="InterPro" id="IPR002347">
    <property type="entry name" value="SDR_fam"/>
</dbReference>
<dbReference type="Pfam" id="PF00106">
    <property type="entry name" value="adh_short"/>
    <property type="match status" value="1"/>
</dbReference>
<dbReference type="Gene3D" id="3.40.50.720">
    <property type="entry name" value="NAD(P)-binding Rossmann-like Domain"/>
    <property type="match status" value="1"/>
</dbReference>
<sequence>MSSPKSWFVTGASQGLGLALVQRLPREGHRVAATSRRLSSLTEAVGTASCR</sequence>
<dbReference type="SUPFAM" id="SSF51735">
    <property type="entry name" value="NAD(P)-binding Rossmann-fold domains"/>
    <property type="match status" value="1"/>
</dbReference>
<protein>
    <submittedName>
        <fullName evidence="1">SDR family NAD(P)-dependent oxidoreductase</fullName>
    </submittedName>
</protein>
<keyword evidence="2" id="KW-1185">Reference proteome</keyword>
<comment type="caution">
    <text evidence="1">The sequence shown here is derived from an EMBL/GenBank/DDBJ whole genome shotgun (WGS) entry which is preliminary data.</text>
</comment>
<proteinExistence type="predicted"/>
<accession>A0A7Y0AD83</accession>
<name>A0A7Y0AD83_9BACT</name>
<dbReference type="InterPro" id="IPR036291">
    <property type="entry name" value="NAD(P)-bd_dom_sf"/>
</dbReference>